<reference evidence="3" key="1">
    <citation type="submission" date="2015-04" db="EMBL/GenBank/DDBJ databases">
        <authorList>
            <consortium name="Pathogen Informatics"/>
        </authorList>
    </citation>
    <scope>NUCLEOTIDE SEQUENCE [LARGE SCALE GENOMIC DNA]</scope>
    <source>
        <strain evidence="3">8A</strain>
    </source>
</reference>
<accession>A0A1J1GYJ5</accession>
<keyword evidence="4" id="KW-1185">Reference proteome</keyword>
<dbReference type="RefSeq" id="XP_028530437.1">
    <property type="nucleotide sequence ID" value="XM_028674045.1"/>
</dbReference>
<dbReference type="VEuPathDB" id="PlasmoDB:PGAL8A_00521200"/>
<feature type="compositionally biased region" description="Polar residues" evidence="2">
    <location>
        <begin position="943"/>
        <end position="952"/>
    </location>
</feature>
<evidence type="ECO:0000256" key="1">
    <source>
        <dbReference type="SAM" id="Coils"/>
    </source>
</evidence>
<feature type="region of interest" description="Disordered" evidence="2">
    <location>
        <begin position="943"/>
        <end position="969"/>
    </location>
</feature>
<dbReference type="GeneID" id="39733745"/>
<keyword evidence="1" id="KW-0175">Coiled coil</keyword>
<evidence type="ECO:0000256" key="2">
    <source>
        <dbReference type="SAM" id="MobiDB-lite"/>
    </source>
</evidence>
<protein>
    <submittedName>
        <fullName evidence="3">Uncharacterized protein</fullName>
    </submittedName>
</protein>
<evidence type="ECO:0000313" key="4">
    <source>
        <dbReference type="Proteomes" id="UP000220797"/>
    </source>
</evidence>
<feature type="compositionally biased region" description="Basic and acidic residues" evidence="2">
    <location>
        <begin position="953"/>
        <end position="965"/>
    </location>
</feature>
<comment type="caution">
    <text evidence="3">The sequence shown here is derived from an EMBL/GenBank/DDBJ whole genome shotgun (WGS) entry which is preliminary data.</text>
</comment>
<dbReference type="OMA" id="KVCNKSE"/>
<dbReference type="OrthoDB" id="10607866at2759"/>
<proteinExistence type="predicted"/>
<evidence type="ECO:0000313" key="3">
    <source>
        <dbReference type="EMBL" id="CRG97636.1"/>
    </source>
</evidence>
<name>A0A1J1GYJ5_PLAGA</name>
<gene>
    <name evidence="3" type="ORF">PGAL8A_00521200</name>
</gene>
<sequence length="1656" mass="199613">MFNELSSSLISKKEKSKLIRLDDPLDKEKEKCSFCNLKKKKLIKLLRCKSCDDIYYKDRNKIKKELFSIGNFKNIKEKEKFFHFVNKIKLRKKDFYKIKLHNLKNLKKKKGITDHKKDFILKKSFNSKKNYKNVKPKKTKKKPTDKSFYKDLIKNNHFIKINNKNLKYIKEKLISIKNKNMFTRLYKGSNKLKNINRKRNVKGIYHRKKTINKMDLSSFKNVTKSYRNIKKLKVNKINNKKYLLFNKNNFFNNRKDQNVYPYKNFKKASYLTKEKTFSHISYKKERYIKSMHESSLKNKNFFFLFKHLKVNEKKKKKTFSMMKDGHSNPKMDYKSVQHENNKKDTNCKKLNIIRHVEKKFRNKTSILSSQNKLHEIIKKKYDYNNRDKKKLYDISKIYITKNLLYQRNLVKFTDGKVSNSSFVKNGINKKSDKTIYLEIKNKKIILKTSVRNTSFSKLGKSNIFNQLDEKLKNKKLYFSKNKNENKNEIFPYTNENNLIQTQKGEKEKEFDNKKSLEKKYLIKKYEMKNDNFFNIRKNIFNLKNYNIKDRKDNEKLYIDRIKKNYILNKKMHDKKLCEKFKDNISEKRNIYSNTYERNILNNKYSECCIEKTSNHLKHYNFIKLKNLSKLKNKNKGKYNIDKKEKNKHMNRLIRKYMKEINKKGKIKKEFDNLIQTYKNLDRKKIYGKGEKKEIIEDEIEVTQNCLIKGAYSSFRKKENIYNIPFTHKNETNKKIIIEKNKMIINKIKMDKKNKMISNVIINNRINEKLQIHKKDIFEKFPMINMNTFENKKDVQKNNQKEIEKKYVYKNNTIKIYKEGIKNKNIFNYLGDKFTLKKDVDVHSDEKFNSKILMKINDENNKKYTIPITTAKKSSIINKEISDYEEKKRVFNEYEQKKEIKRKKKNKEEKKVNEKKVEQKLKYVHKNQKDENKNEKILKYTVENSELNKNNHSIQDKNKKKSETKLSNEYQPNKKMNEREIKLKSNYNKNEKIESEDKLALLNAYKNKGIYNSYDKDIYELHVNSYENIDGNNDIIVNDTEKKKKKGIEIYFGFNKEVIRERRQEKENIINMNIEAKESFNEKIKEVHIVKKNVFTLIKKKQINIEKLLDEDTSKKNQIKSKEKNFNINSNERKQNQCDKYNKNRYNTLKKDKFNFIKTYIMPIGKCINHYKNISFEKNNSINNLKNNFHILKSVRKTNMEFNIKNNEQLSECIYNKIFIQHNLKKNNNCMKDGKHIKNINLKNKIKTYITVVNRNKSVPLLKINVFSKNWKNKKITNTMKKDISKIKNKKCFHFLCTNTLNKNKKDNFRLIELSKYFSNLKNFGFKLNESLPILNEEKKSFYLTKDIQKFNIIKTNRRNKEKFHATKLTTIKSNIIDDFTNINLKNYYLLKKKNNVPYYSKSLIIKKNKYWNEENNNLKKTKSFAYFKRNLRVSKIFTKGSNNIKKCGSIKTLKNNILSTNKSYTKHCKYVNNFLEENNYEIENIDVKNICDINQKLVKLKDSNKSKLYEIRRTNDLRDIKKKLPKKNILNYYFNHFSSISNKMLFNGNKVSLNNQIRLPMYSSFSPYCRRIVYHKKNRVCRTLSFNMCLSKLRNTLKKKKDNFTSSHNRTIIQGVPRVKNMKKFSSIKVKRNFTFDCCCKNYYESTNSKSSEQKF</sequence>
<feature type="coiled-coil region" evidence="1">
    <location>
        <begin position="883"/>
        <end position="919"/>
    </location>
</feature>
<dbReference type="Proteomes" id="UP000220797">
    <property type="component" value="Unassembled WGS sequence"/>
</dbReference>
<dbReference type="EMBL" id="CVMV01000110">
    <property type="protein sequence ID" value="CRG97636.1"/>
    <property type="molecule type" value="Genomic_DNA"/>
</dbReference>
<organism evidence="3 4">
    <name type="scientific">Plasmodium gallinaceum</name>
    <dbReference type="NCBI Taxonomy" id="5849"/>
    <lineage>
        <taxon>Eukaryota</taxon>
        <taxon>Sar</taxon>
        <taxon>Alveolata</taxon>
        <taxon>Apicomplexa</taxon>
        <taxon>Aconoidasida</taxon>
        <taxon>Haemosporida</taxon>
        <taxon>Plasmodiidae</taxon>
        <taxon>Plasmodium</taxon>
        <taxon>Plasmodium (Haemamoeba)</taxon>
    </lineage>
</organism>